<gene>
    <name evidence="1" type="ORF">A3J47_02895</name>
</gene>
<name>A0A1F8FM06_9BACT</name>
<evidence type="ECO:0000313" key="1">
    <source>
        <dbReference type="EMBL" id="OGN13578.1"/>
    </source>
</evidence>
<comment type="caution">
    <text evidence="1">The sequence shown here is derived from an EMBL/GenBank/DDBJ whole genome shotgun (WGS) entry which is preliminary data.</text>
</comment>
<evidence type="ECO:0000313" key="2">
    <source>
        <dbReference type="Proteomes" id="UP000176581"/>
    </source>
</evidence>
<proteinExistence type="predicted"/>
<dbReference type="Proteomes" id="UP000176581">
    <property type="component" value="Unassembled WGS sequence"/>
</dbReference>
<accession>A0A1F8FM06</accession>
<dbReference type="EMBL" id="MGJV01000040">
    <property type="protein sequence ID" value="OGN13578.1"/>
    <property type="molecule type" value="Genomic_DNA"/>
</dbReference>
<organism evidence="1 2">
    <name type="scientific">Candidatus Yanofskybacteria bacterium RIFCSPHIGHO2_02_FULL_43_22</name>
    <dbReference type="NCBI Taxonomy" id="1802681"/>
    <lineage>
        <taxon>Bacteria</taxon>
        <taxon>Candidatus Yanofskyibacteriota</taxon>
    </lineage>
</organism>
<sequence>MKYVNLKLCHGWQSEWNANNLQRRETMNSVRVFRLQVPVNYDLEWAEAIRRGAPNTSESSLIWTVSDQFPTDKKGTVTESVFVTQLGPSFRHQAALNYAVAEKKPHAHPRVIWAIGECHPKLAREQGKNWMFLNSGLTCAVDGYVFVPFLVVLEDGLRGADVYVVQCVFRELSSCVFGE</sequence>
<protein>
    <submittedName>
        <fullName evidence="1">Uncharacterized protein</fullName>
    </submittedName>
</protein>
<reference evidence="1 2" key="1">
    <citation type="journal article" date="2016" name="Nat. Commun.">
        <title>Thousands of microbial genomes shed light on interconnected biogeochemical processes in an aquifer system.</title>
        <authorList>
            <person name="Anantharaman K."/>
            <person name="Brown C.T."/>
            <person name="Hug L.A."/>
            <person name="Sharon I."/>
            <person name="Castelle C.J."/>
            <person name="Probst A.J."/>
            <person name="Thomas B.C."/>
            <person name="Singh A."/>
            <person name="Wilkins M.J."/>
            <person name="Karaoz U."/>
            <person name="Brodie E.L."/>
            <person name="Williams K.H."/>
            <person name="Hubbard S.S."/>
            <person name="Banfield J.F."/>
        </authorList>
    </citation>
    <scope>NUCLEOTIDE SEQUENCE [LARGE SCALE GENOMIC DNA]</scope>
</reference>
<dbReference type="AlphaFoldDB" id="A0A1F8FM06"/>